<dbReference type="OrthoDB" id="785207at2759"/>
<name>A0A9J6B800_SOLCO</name>
<evidence type="ECO:0000313" key="2">
    <source>
        <dbReference type="Proteomes" id="UP000824120"/>
    </source>
</evidence>
<sequence>MSHRQGDYVDYVADKYELKELDDFINEFQGADLGVDLGSFDSDVDEFEYMNKRMQNISDVEVRKGNDIEGIPWERATITRHQKRCAKPQRKTVYTMISDRASSKHDAYLMSCNSIIHWSSLTYVKIEILNLSGHVARLENHS</sequence>
<evidence type="ECO:0000313" key="1">
    <source>
        <dbReference type="EMBL" id="KAG5632731.1"/>
    </source>
</evidence>
<comment type="caution">
    <text evidence="1">The sequence shown here is derived from an EMBL/GenBank/DDBJ whole genome shotgun (WGS) entry which is preliminary data.</text>
</comment>
<gene>
    <name evidence="1" type="ORF">H5410_004448</name>
</gene>
<accession>A0A9J6B800</accession>
<dbReference type="AlphaFoldDB" id="A0A9J6B800"/>
<dbReference type="PANTHER" id="PTHR43991">
    <property type="entry name" value="WD REPEAT PROTEIN (AFU_ORTHOLOGUE AFUA_8G05640)-RELATED"/>
    <property type="match status" value="1"/>
</dbReference>
<dbReference type="EMBL" id="JACXVP010000001">
    <property type="protein sequence ID" value="KAG5632731.1"/>
    <property type="molecule type" value="Genomic_DNA"/>
</dbReference>
<keyword evidence="2" id="KW-1185">Reference proteome</keyword>
<dbReference type="PANTHER" id="PTHR43991:SF38">
    <property type="entry name" value="OS02G0721600 PROTEIN"/>
    <property type="match status" value="1"/>
</dbReference>
<reference evidence="1 2" key="1">
    <citation type="submission" date="2020-09" db="EMBL/GenBank/DDBJ databases">
        <title>De no assembly of potato wild relative species, Solanum commersonii.</title>
        <authorList>
            <person name="Cho K."/>
        </authorList>
    </citation>
    <scope>NUCLEOTIDE SEQUENCE [LARGE SCALE GENOMIC DNA]</scope>
    <source>
        <strain evidence="1">LZ3.2</strain>
        <tissue evidence="1">Leaf</tissue>
    </source>
</reference>
<protein>
    <submittedName>
        <fullName evidence="1">Uncharacterized protein</fullName>
    </submittedName>
</protein>
<proteinExistence type="predicted"/>
<organism evidence="1 2">
    <name type="scientific">Solanum commersonii</name>
    <name type="common">Commerson's wild potato</name>
    <name type="synonym">Commerson's nightshade</name>
    <dbReference type="NCBI Taxonomy" id="4109"/>
    <lineage>
        <taxon>Eukaryota</taxon>
        <taxon>Viridiplantae</taxon>
        <taxon>Streptophyta</taxon>
        <taxon>Embryophyta</taxon>
        <taxon>Tracheophyta</taxon>
        <taxon>Spermatophyta</taxon>
        <taxon>Magnoliopsida</taxon>
        <taxon>eudicotyledons</taxon>
        <taxon>Gunneridae</taxon>
        <taxon>Pentapetalae</taxon>
        <taxon>asterids</taxon>
        <taxon>lamiids</taxon>
        <taxon>Solanales</taxon>
        <taxon>Solanaceae</taxon>
        <taxon>Solanoideae</taxon>
        <taxon>Solaneae</taxon>
        <taxon>Solanum</taxon>
    </lineage>
</organism>
<dbReference type="Proteomes" id="UP000824120">
    <property type="component" value="Chromosome 1"/>
</dbReference>